<comment type="caution">
    <text evidence="2">The sequence shown here is derived from an EMBL/GenBank/DDBJ whole genome shotgun (WGS) entry which is preliminary data.</text>
</comment>
<evidence type="ECO:0000313" key="2">
    <source>
        <dbReference type="EMBL" id="OGL70423.1"/>
    </source>
</evidence>
<feature type="domain" description="TraC-like" evidence="1">
    <location>
        <begin position="25"/>
        <end position="205"/>
    </location>
</feature>
<sequence length="229" mass="26418">MAEQTKKAPNRPTTQRYLDMSEVRDDVISMKDGTLRAVVLVSSINFALKSEDEQQAIVQGYMQFLNGLEFPLQVVIQSRKMRIDDYIGRMRQAERDLQNELLRTQMNDYIQFIQDLVEGGEIMSKQFYVVVQYDPSTDKKKNFWTRAREVISPARRVQLNEKQFEERAHKLEQTLNHVVGGLNSMGLTSVRLDTQGLIELLYDSYNPVLSSVQPMTDIGGQHIETSYGF</sequence>
<gene>
    <name evidence="2" type="ORF">A3C17_04350</name>
</gene>
<proteinExistence type="predicted"/>
<accession>A0A1F7TWM8</accession>
<evidence type="ECO:0000259" key="1">
    <source>
        <dbReference type="Pfam" id="PF26593"/>
    </source>
</evidence>
<dbReference type="Proteomes" id="UP000177097">
    <property type="component" value="Unassembled WGS sequence"/>
</dbReference>
<protein>
    <recommendedName>
        <fullName evidence="1">TraC-like domain-containing protein</fullName>
    </recommendedName>
</protein>
<dbReference type="EMBL" id="MGDX01000030">
    <property type="protein sequence ID" value="OGL70423.1"/>
    <property type="molecule type" value="Genomic_DNA"/>
</dbReference>
<dbReference type="InterPro" id="IPR058596">
    <property type="entry name" value="TraC-like_dom"/>
</dbReference>
<dbReference type="AlphaFoldDB" id="A0A1F7TWM8"/>
<dbReference type="STRING" id="1802389.A3C17_04350"/>
<name>A0A1F7TWM8_9BACT</name>
<evidence type="ECO:0000313" key="3">
    <source>
        <dbReference type="Proteomes" id="UP000177097"/>
    </source>
</evidence>
<organism evidence="2 3">
    <name type="scientific">Candidatus Uhrbacteria bacterium RIFCSPHIGHO2_02_FULL_53_13</name>
    <dbReference type="NCBI Taxonomy" id="1802389"/>
    <lineage>
        <taxon>Bacteria</taxon>
        <taxon>Candidatus Uhriibacteriota</taxon>
    </lineage>
</organism>
<reference evidence="2 3" key="1">
    <citation type="journal article" date="2016" name="Nat. Commun.">
        <title>Thousands of microbial genomes shed light on interconnected biogeochemical processes in an aquifer system.</title>
        <authorList>
            <person name="Anantharaman K."/>
            <person name="Brown C.T."/>
            <person name="Hug L.A."/>
            <person name="Sharon I."/>
            <person name="Castelle C.J."/>
            <person name="Probst A.J."/>
            <person name="Thomas B.C."/>
            <person name="Singh A."/>
            <person name="Wilkins M.J."/>
            <person name="Karaoz U."/>
            <person name="Brodie E.L."/>
            <person name="Williams K.H."/>
            <person name="Hubbard S.S."/>
            <person name="Banfield J.F."/>
        </authorList>
    </citation>
    <scope>NUCLEOTIDE SEQUENCE [LARGE SCALE GENOMIC DNA]</scope>
</reference>
<dbReference type="Pfam" id="PF26593">
    <property type="entry name" value="TraC-like"/>
    <property type="match status" value="1"/>
</dbReference>